<comment type="caution">
    <text evidence="2">The sequence shown here is derived from an EMBL/GenBank/DDBJ whole genome shotgun (WGS) entry which is preliminary data.</text>
</comment>
<evidence type="ECO:0000256" key="1">
    <source>
        <dbReference type="SAM" id="MobiDB-lite"/>
    </source>
</evidence>
<feature type="compositionally biased region" description="Pro residues" evidence="1">
    <location>
        <begin position="59"/>
        <end position="79"/>
    </location>
</feature>
<dbReference type="EMBL" id="CAOQHR010000002">
    <property type="protein sequence ID" value="CAI6291799.1"/>
    <property type="molecule type" value="Genomic_DNA"/>
</dbReference>
<proteinExistence type="predicted"/>
<reference evidence="2" key="1">
    <citation type="submission" date="2023-01" db="EMBL/GenBank/DDBJ databases">
        <authorList>
            <person name="Van Ghelder C."/>
            <person name="Rancurel C."/>
        </authorList>
    </citation>
    <scope>NUCLEOTIDE SEQUENCE</scope>
    <source>
        <strain evidence="2">CNCM I-4278</strain>
    </source>
</reference>
<sequence length="244" mass="27682">MPPPYSTKNTDQSKSQSTNPKSKPAKPKSEAQSSTAQASPNQAKTTSSKSTSGSDSPGSIPPPAPSPPPNPSPPPPSTTQPPERPKSHFYDLHQARHYLATHDPSMRRIFTLTLSLDYFVTNSTHFLEMSKMYTAEELREREKDKTHENVFKDVGRLIREYGEETLREAEEAEYAGWEGEYERYDKGKGKGDEDEEAMARAIPKMRELALKEMEEKKDKAERCMWWIREVYSRAQKGQGGEWAK</sequence>
<organism evidence="2 3">
    <name type="scientific">Periconia digitata</name>
    <dbReference type="NCBI Taxonomy" id="1303443"/>
    <lineage>
        <taxon>Eukaryota</taxon>
        <taxon>Fungi</taxon>
        <taxon>Dikarya</taxon>
        <taxon>Ascomycota</taxon>
        <taxon>Pezizomycotina</taxon>
        <taxon>Dothideomycetes</taxon>
        <taxon>Pleosporomycetidae</taxon>
        <taxon>Pleosporales</taxon>
        <taxon>Massarineae</taxon>
        <taxon>Periconiaceae</taxon>
        <taxon>Periconia</taxon>
    </lineage>
</organism>
<dbReference type="Proteomes" id="UP001152607">
    <property type="component" value="Unassembled WGS sequence"/>
</dbReference>
<keyword evidence="3" id="KW-1185">Reference proteome</keyword>
<feature type="compositionally biased region" description="Polar residues" evidence="1">
    <location>
        <begin position="1"/>
        <end position="19"/>
    </location>
</feature>
<feature type="region of interest" description="Disordered" evidence="1">
    <location>
        <begin position="1"/>
        <end position="87"/>
    </location>
</feature>
<dbReference type="AlphaFoldDB" id="A0A9W4XF64"/>
<protein>
    <submittedName>
        <fullName evidence="2">Uncharacterized protein</fullName>
    </submittedName>
</protein>
<evidence type="ECO:0000313" key="2">
    <source>
        <dbReference type="EMBL" id="CAI6291799.1"/>
    </source>
</evidence>
<feature type="compositionally biased region" description="Polar residues" evidence="1">
    <location>
        <begin position="35"/>
        <end position="44"/>
    </location>
</feature>
<gene>
    <name evidence="2" type="ORF">PDIGIT_LOCUS2485</name>
</gene>
<feature type="compositionally biased region" description="Low complexity" evidence="1">
    <location>
        <begin position="45"/>
        <end position="58"/>
    </location>
</feature>
<evidence type="ECO:0000313" key="3">
    <source>
        <dbReference type="Proteomes" id="UP001152607"/>
    </source>
</evidence>
<accession>A0A9W4XF64</accession>
<name>A0A9W4XF64_9PLEO</name>